<keyword evidence="2" id="KW-1185">Reference proteome</keyword>
<dbReference type="RefSeq" id="WP_137267249.1">
    <property type="nucleotide sequence ID" value="NZ_SZUA01000002.1"/>
</dbReference>
<name>A0A4U5JQS5_9GAMM</name>
<sequence>MPDVYSQREPSPGWDEAFAALPAETPPGDGWARLSARLDARRKPRWVQRFAIAAAVTAAVALPWSLRDRLASTEQAAATVATATVPEQAEAAQGEPKLEQLYAESARLEALLQYARDDRVSSASAAALSSEMDARIATIDRALMRPGLSPEQQLWLWRSRVDALRSQAGFESTRRWLAANGERYDGAVARVD</sequence>
<evidence type="ECO:0000313" key="2">
    <source>
        <dbReference type="Proteomes" id="UP000308707"/>
    </source>
</evidence>
<dbReference type="AlphaFoldDB" id="A0A4U5JQS5"/>
<dbReference type="OrthoDB" id="5966600at2"/>
<proteinExistence type="predicted"/>
<dbReference type="Proteomes" id="UP000308707">
    <property type="component" value="Unassembled WGS sequence"/>
</dbReference>
<dbReference type="EMBL" id="SZUA01000002">
    <property type="protein sequence ID" value="TKR30818.1"/>
    <property type="molecule type" value="Genomic_DNA"/>
</dbReference>
<gene>
    <name evidence="1" type="ORF">FCE95_12035</name>
</gene>
<organism evidence="1 2">
    <name type="scientific">Luteimonas gilva</name>
    <dbReference type="NCBI Taxonomy" id="2572684"/>
    <lineage>
        <taxon>Bacteria</taxon>
        <taxon>Pseudomonadati</taxon>
        <taxon>Pseudomonadota</taxon>
        <taxon>Gammaproteobacteria</taxon>
        <taxon>Lysobacterales</taxon>
        <taxon>Lysobacteraceae</taxon>
        <taxon>Luteimonas</taxon>
    </lineage>
</organism>
<evidence type="ECO:0000313" key="1">
    <source>
        <dbReference type="EMBL" id="TKR30818.1"/>
    </source>
</evidence>
<reference evidence="1 2" key="1">
    <citation type="submission" date="2019-04" db="EMBL/GenBank/DDBJ databases">
        <title>Reference strain of H23.</title>
        <authorList>
            <person name="Luo X."/>
        </authorList>
    </citation>
    <scope>NUCLEOTIDE SEQUENCE [LARGE SCALE GENOMIC DNA]</scope>
    <source>
        <strain evidence="1 2">H23</strain>
    </source>
</reference>
<accession>A0A4U5JQS5</accession>
<protein>
    <submittedName>
        <fullName evidence="1">Uncharacterized protein</fullName>
    </submittedName>
</protein>
<comment type="caution">
    <text evidence="1">The sequence shown here is derived from an EMBL/GenBank/DDBJ whole genome shotgun (WGS) entry which is preliminary data.</text>
</comment>